<evidence type="ECO:0000259" key="16">
    <source>
        <dbReference type="Pfam" id="PF00224"/>
    </source>
</evidence>
<gene>
    <name evidence="19" type="primary">LOC113872564</name>
</gene>
<reference evidence="19" key="2">
    <citation type="submission" date="2025-08" db="UniProtKB">
        <authorList>
            <consortium name="RefSeq"/>
        </authorList>
    </citation>
    <scope>IDENTIFICATION</scope>
    <source>
        <tissue evidence="19">Young leaves</tissue>
    </source>
</reference>
<evidence type="ECO:0000256" key="10">
    <source>
        <dbReference type="ARBA" id="ARBA00022840"/>
    </source>
</evidence>
<dbReference type="AlphaFoldDB" id="A0A8B8MDT0"/>
<evidence type="ECO:0000256" key="4">
    <source>
        <dbReference type="ARBA" id="ARBA00008663"/>
    </source>
</evidence>
<keyword evidence="7" id="KW-0479">Metal-binding</keyword>
<accession>A0A8B8MDT0</accession>
<evidence type="ECO:0000259" key="17">
    <source>
        <dbReference type="Pfam" id="PF02887"/>
    </source>
</evidence>
<evidence type="ECO:0000256" key="1">
    <source>
        <dbReference type="ARBA" id="ARBA00001946"/>
    </source>
</evidence>
<feature type="domain" description="Pyruvate kinase C-terminal" evidence="17">
    <location>
        <begin position="464"/>
        <end position="564"/>
    </location>
</feature>
<dbReference type="InterPro" id="IPR011037">
    <property type="entry name" value="Pyrv_Knase-like_insert_dom_sf"/>
</dbReference>
<keyword evidence="12 15" id="KW-0324">Glycolysis</keyword>
<dbReference type="InterPro" id="IPR018209">
    <property type="entry name" value="Pyrv_Knase_AS"/>
</dbReference>
<comment type="pathway">
    <text evidence="3 15">Carbohydrate degradation; glycolysis; pyruvate from D-glyceraldehyde 3-phosphate: step 5/5.</text>
</comment>
<keyword evidence="10" id="KW-0067">ATP-binding</keyword>
<keyword evidence="11 15" id="KW-0460">Magnesium</keyword>
<protein>
    <recommendedName>
        <fullName evidence="5 15">Pyruvate kinase</fullName>
        <ecNumber evidence="5 15">2.7.1.40</ecNumber>
    </recommendedName>
</protein>
<dbReference type="InterPro" id="IPR015813">
    <property type="entry name" value="Pyrv/PenolPyrv_kinase-like_dom"/>
</dbReference>
<evidence type="ECO:0000313" key="19">
    <source>
        <dbReference type="RefSeq" id="XP_027366003.1"/>
    </source>
</evidence>
<dbReference type="SUPFAM" id="SSF50800">
    <property type="entry name" value="PK beta-barrel domain-like"/>
    <property type="match status" value="1"/>
</dbReference>
<dbReference type="InterPro" id="IPR036918">
    <property type="entry name" value="Pyrv_Knase_C_sf"/>
</dbReference>
<keyword evidence="13" id="KW-0670">Pyruvate</keyword>
<dbReference type="SUPFAM" id="SSF51621">
    <property type="entry name" value="Phosphoenolpyruvate/pyruvate domain"/>
    <property type="match status" value="1"/>
</dbReference>
<dbReference type="PROSITE" id="PS00110">
    <property type="entry name" value="PYRUVATE_KINASE"/>
    <property type="match status" value="1"/>
</dbReference>
<dbReference type="PRINTS" id="PR01050">
    <property type="entry name" value="PYRUVTKNASE"/>
</dbReference>
<keyword evidence="6 15" id="KW-0808">Transferase</keyword>
<comment type="cofactor">
    <cofactor evidence="2">
        <name>K(+)</name>
        <dbReference type="ChEBI" id="CHEBI:29103"/>
    </cofactor>
</comment>
<organism evidence="18 19">
    <name type="scientific">Abrus precatorius</name>
    <name type="common">Indian licorice</name>
    <name type="synonym">Glycine abrus</name>
    <dbReference type="NCBI Taxonomy" id="3816"/>
    <lineage>
        <taxon>Eukaryota</taxon>
        <taxon>Viridiplantae</taxon>
        <taxon>Streptophyta</taxon>
        <taxon>Embryophyta</taxon>
        <taxon>Tracheophyta</taxon>
        <taxon>Spermatophyta</taxon>
        <taxon>Magnoliopsida</taxon>
        <taxon>eudicotyledons</taxon>
        <taxon>Gunneridae</taxon>
        <taxon>Pentapetalae</taxon>
        <taxon>rosids</taxon>
        <taxon>fabids</taxon>
        <taxon>Fabales</taxon>
        <taxon>Fabaceae</taxon>
        <taxon>Papilionoideae</taxon>
        <taxon>50 kb inversion clade</taxon>
        <taxon>NPAAA clade</taxon>
        <taxon>indigoferoid/millettioid clade</taxon>
        <taxon>Abreae</taxon>
        <taxon>Abrus</taxon>
    </lineage>
</organism>
<feature type="domain" description="Pyruvate kinase barrel" evidence="16">
    <location>
        <begin position="96"/>
        <end position="425"/>
    </location>
</feature>
<dbReference type="GO" id="GO:0009570">
    <property type="term" value="C:chloroplast stroma"/>
    <property type="evidence" value="ECO:0007669"/>
    <property type="project" value="UniProtKB-ARBA"/>
</dbReference>
<dbReference type="OrthoDB" id="108365at2759"/>
<dbReference type="Gene3D" id="3.40.1380.20">
    <property type="entry name" value="Pyruvate kinase, C-terminal domain"/>
    <property type="match status" value="1"/>
</dbReference>
<evidence type="ECO:0000256" key="3">
    <source>
        <dbReference type="ARBA" id="ARBA00004997"/>
    </source>
</evidence>
<dbReference type="FunFam" id="3.40.1380.20:FF:000016">
    <property type="entry name" value="Pyruvate kinase"/>
    <property type="match status" value="1"/>
</dbReference>
<dbReference type="InterPro" id="IPR015795">
    <property type="entry name" value="Pyrv_Knase_C"/>
</dbReference>
<dbReference type="SUPFAM" id="SSF52935">
    <property type="entry name" value="PK C-terminal domain-like"/>
    <property type="match status" value="1"/>
</dbReference>
<evidence type="ECO:0000313" key="18">
    <source>
        <dbReference type="Proteomes" id="UP000694853"/>
    </source>
</evidence>
<dbReference type="UniPathway" id="UPA00109">
    <property type="reaction ID" value="UER00188"/>
</dbReference>
<keyword evidence="8" id="KW-0547">Nucleotide-binding</keyword>
<dbReference type="PANTHER" id="PTHR11817">
    <property type="entry name" value="PYRUVATE KINASE"/>
    <property type="match status" value="1"/>
</dbReference>
<dbReference type="GO" id="GO:0005524">
    <property type="term" value="F:ATP binding"/>
    <property type="evidence" value="ECO:0007669"/>
    <property type="project" value="UniProtKB-KW"/>
</dbReference>
<dbReference type="NCBIfam" id="TIGR01064">
    <property type="entry name" value="pyruv_kin"/>
    <property type="match status" value="1"/>
</dbReference>
<evidence type="ECO:0000256" key="2">
    <source>
        <dbReference type="ARBA" id="ARBA00001958"/>
    </source>
</evidence>
<dbReference type="GO" id="GO:0004743">
    <property type="term" value="F:pyruvate kinase activity"/>
    <property type="evidence" value="ECO:0007669"/>
    <property type="project" value="UniProtKB-EC"/>
</dbReference>
<comment type="catalytic activity">
    <reaction evidence="14 15">
        <text>pyruvate + ATP = phosphoenolpyruvate + ADP + H(+)</text>
        <dbReference type="Rhea" id="RHEA:18157"/>
        <dbReference type="ChEBI" id="CHEBI:15361"/>
        <dbReference type="ChEBI" id="CHEBI:15378"/>
        <dbReference type="ChEBI" id="CHEBI:30616"/>
        <dbReference type="ChEBI" id="CHEBI:58702"/>
        <dbReference type="ChEBI" id="CHEBI:456216"/>
        <dbReference type="EC" id="2.7.1.40"/>
    </reaction>
</comment>
<dbReference type="Pfam" id="PF00224">
    <property type="entry name" value="PK"/>
    <property type="match status" value="1"/>
</dbReference>
<dbReference type="GeneID" id="113872564"/>
<dbReference type="InterPro" id="IPR001697">
    <property type="entry name" value="Pyr_Knase"/>
</dbReference>
<dbReference type="KEGG" id="aprc:113872564"/>
<dbReference type="Pfam" id="PF02887">
    <property type="entry name" value="PK_C"/>
    <property type="match status" value="1"/>
</dbReference>
<keyword evidence="18" id="KW-1185">Reference proteome</keyword>
<dbReference type="GO" id="GO:0030955">
    <property type="term" value="F:potassium ion binding"/>
    <property type="evidence" value="ECO:0007669"/>
    <property type="project" value="InterPro"/>
</dbReference>
<evidence type="ECO:0000256" key="8">
    <source>
        <dbReference type="ARBA" id="ARBA00022741"/>
    </source>
</evidence>
<dbReference type="Gene3D" id="3.20.20.60">
    <property type="entry name" value="Phosphoenolpyruvate-binding domains"/>
    <property type="match status" value="1"/>
</dbReference>
<dbReference type="GO" id="GO:0016301">
    <property type="term" value="F:kinase activity"/>
    <property type="evidence" value="ECO:0007669"/>
    <property type="project" value="UniProtKB-KW"/>
</dbReference>
<evidence type="ECO:0000256" key="15">
    <source>
        <dbReference type="RuleBase" id="RU000504"/>
    </source>
</evidence>
<dbReference type="Proteomes" id="UP000694853">
    <property type="component" value="Unplaced"/>
</dbReference>
<name>A0A8B8MDT0_ABRPR</name>
<evidence type="ECO:0000256" key="11">
    <source>
        <dbReference type="ARBA" id="ARBA00022842"/>
    </source>
</evidence>
<evidence type="ECO:0000256" key="13">
    <source>
        <dbReference type="ARBA" id="ARBA00023317"/>
    </source>
</evidence>
<evidence type="ECO:0000256" key="9">
    <source>
        <dbReference type="ARBA" id="ARBA00022777"/>
    </source>
</evidence>
<dbReference type="InterPro" id="IPR015806">
    <property type="entry name" value="Pyrv_Knase_insert_dom_sf"/>
</dbReference>
<evidence type="ECO:0000256" key="14">
    <source>
        <dbReference type="ARBA" id="ARBA00048152"/>
    </source>
</evidence>
<dbReference type="InterPro" id="IPR015793">
    <property type="entry name" value="Pyrv_Knase_brl"/>
</dbReference>
<evidence type="ECO:0000256" key="7">
    <source>
        <dbReference type="ARBA" id="ARBA00022723"/>
    </source>
</evidence>
<dbReference type="FunFam" id="3.20.20.60:FF:000025">
    <property type="entry name" value="Pyruvate kinase"/>
    <property type="match status" value="1"/>
</dbReference>
<proteinExistence type="inferred from homology"/>
<evidence type="ECO:0000256" key="12">
    <source>
        <dbReference type="ARBA" id="ARBA00023152"/>
    </source>
</evidence>
<sequence>MVLKSMVASASDLSLVRQSSVAGNPPLDLKNRVFGGTVINVGFGFNKEKWKRNHGVKVYAAVQVGVEETKSNVLEETFGLDVVSEGELTVKGFAGMRKTKLVCTVGPACSSLEDLENLALGGMNVARLNMCHGTMEWHRDVIRKIKKLNEERGFCVSLMIDTEGSQIHVVDHGAPSSVKVEEDSVWRFTAEHFEGSRPFTIQANYQGFSEDIEVGDELVIDGGMACFEVIEKNGNDLQIKCIDAGLFLPGAKFSFWRDGKLVRRNYKLPTLSTKDWANIDFGIAEGVDFFALSFVNHADSVKDLKNYLSTKSTKSIKVLAKIESLESLHKLEEIVQASDGIMVARGDLGVEIPLEQIPTVQEDIIYVCRQLNKPVIVASQLLESMVEYPTPTRAEVADVSEAVRQYADALMLSGESAIGSYGRKALAVLDMTSSRMESWSREENRESLLNHHQLGVSLPECITEQICYCAVEMANNLGVDAIFVYTKHGYMASLLSRNRPNPPIFAFTNDDSTRMALNLQWGVVPLLIDLSDDAESNTSKSVQLMKSKGLISQGDVVLVVSDVAPTRATPMAFQSIQVKTII</sequence>
<dbReference type="EC" id="2.7.1.40" evidence="5 15"/>
<dbReference type="RefSeq" id="XP_027366003.1">
    <property type="nucleotide sequence ID" value="XM_027510202.1"/>
</dbReference>
<evidence type="ECO:0000256" key="5">
    <source>
        <dbReference type="ARBA" id="ARBA00012142"/>
    </source>
</evidence>
<dbReference type="Gene3D" id="2.40.33.10">
    <property type="entry name" value="PK beta-barrel domain-like"/>
    <property type="match status" value="1"/>
</dbReference>
<dbReference type="GO" id="GO:0000287">
    <property type="term" value="F:magnesium ion binding"/>
    <property type="evidence" value="ECO:0007669"/>
    <property type="project" value="InterPro"/>
</dbReference>
<dbReference type="InterPro" id="IPR040442">
    <property type="entry name" value="Pyrv_kinase-like_dom_sf"/>
</dbReference>
<evidence type="ECO:0000256" key="6">
    <source>
        <dbReference type="ARBA" id="ARBA00022679"/>
    </source>
</evidence>
<comment type="similarity">
    <text evidence="4 15">Belongs to the pyruvate kinase family.</text>
</comment>
<keyword evidence="9 15" id="KW-0418">Kinase</keyword>
<comment type="cofactor">
    <cofactor evidence="1">
        <name>Mg(2+)</name>
        <dbReference type="ChEBI" id="CHEBI:18420"/>
    </cofactor>
</comment>
<reference evidence="18" key="1">
    <citation type="journal article" date="2019" name="Toxins">
        <title>Detection of Abrin-Like and Prepropulchellin-Like Toxin Genes and Transcripts Using Whole Genome Sequencing and Full-Length Transcript Sequencing of Abrus precatorius.</title>
        <authorList>
            <person name="Hovde B.T."/>
            <person name="Daligault H.E."/>
            <person name="Hanschen E.R."/>
            <person name="Kunde Y.A."/>
            <person name="Johnson M.B."/>
            <person name="Starkenburg S.R."/>
            <person name="Johnson S.L."/>
        </authorList>
    </citation>
    <scope>NUCLEOTIDE SEQUENCE [LARGE SCALE GENOMIC DNA]</scope>
</reference>